<evidence type="ECO:0000256" key="2">
    <source>
        <dbReference type="ARBA" id="ARBA00022679"/>
    </source>
</evidence>
<dbReference type="InterPro" id="IPR001227">
    <property type="entry name" value="Ac_transferase_dom_sf"/>
</dbReference>
<dbReference type="EMBL" id="VENJ01000005">
    <property type="protein sequence ID" value="MTJ03838.1"/>
    <property type="molecule type" value="Genomic_DNA"/>
</dbReference>
<dbReference type="GO" id="GO:0004314">
    <property type="term" value="F:[acyl-carrier-protein] S-malonyltransferase activity"/>
    <property type="evidence" value="ECO:0007669"/>
    <property type="project" value="UniProtKB-EC"/>
</dbReference>
<dbReference type="GO" id="GO:0006633">
    <property type="term" value="P:fatty acid biosynthetic process"/>
    <property type="evidence" value="ECO:0007669"/>
    <property type="project" value="TreeGrafter"/>
</dbReference>
<organism evidence="6 7">
    <name type="scientific">Sediminimonas qiaohouensis</name>
    <dbReference type="NCBI Taxonomy" id="552061"/>
    <lineage>
        <taxon>Bacteria</taxon>
        <taxon>Pseudomonadati</taxon>
        <taxon>Pseudomonadota</taxon>
        <taxon>Alphaproteobacteria</taxon>
        <taxon>Rhodobacterales</taxon>
        <taxon>Roseobacteraceae</taxon>
        <taxon>Sediminimonas</taxon>
    </lineage>
</organism>
<evidence type="ECO:0000313" key="7">
    <source>
        <dbReference type="Proteomes" id="UP000483078"/>
    </source>
</evidence>
<reference evidence="6 7" key="1">
    <citation type="submission" date="2019-06" db="EMBL/GenBank/DDBJ databases">
        <title>Enrichment of Autotrophic Halophilic Microorganisms from Red Sea Brine Pool Using Microbial Electrosynthesis System.</title>
        <authorList>
            <person name="Alqahtani M.F."/>
            <person name="Bajracharya S."/>
            <person name="Katuri K.P."/>
            <person name="Ali M."/>
            <person name="Saikaly P.E."/>
        </authorList>
    </citation>
    <scope>NUCLEOTIDE SEQUENCE [LARGE SCALE GENOMIC DNA]</scope>
    <source>
        <strain evidence="6">MES6</strain>
    </source>
</reference>
<protein>
    <recommendedName>
        <fullName evidence="1">[acyl-carrier-protein] S-malonyltransferase</fullName>
        <ecNumber evidence="1">2.3.1.39</ecNumber>
    </recommendedName>
</protein>
<evidence type="ECO:0000256" key="4">
    <source>
        <dbReference type="ARBA" id="ARBA00048462"/>
    </source>
</evidence>
<accession>A0A7C9LA64</accession>
<sequence length="349" mass="37381">MKTAVVICPGRGTYNAAELGYLARHFPDPGLLSRLDAMRRDLGQEPLSALDGAARFSLSKHSRGDNASGLIYAATLGDFLSIDRDEIKIVAVTGNSMGWYSALACGGALSSEDGFRVTNTMGTLMHEALIGGQLIHPWMDDDWAPQPARREALLSLMAQIDGRRDHTLSLSIDLGGMLVLAGNEAGLSAFEASVDPVQGRFPMRLGNHAAFHTALQAPVAERGQEKLPQGLFAQPDLPMIDGRGAVWWPGASDLADLRHYTLGAQVVEPYDFTRAITVAAREFAPDLFIVTGPGTTLGGAVAQSLVLADWKGMSDKAAFKHHQEKQPLLVSMGLDDQRGLVTQGESHVS</sequence>
<dbReference type="SMART" id="SM00827">
    <property type="entry name" value="PKS_AT"/>
    <property type="match status" value="1"/>
</dbReference>
<comment type="catalytic activity">
    <reaction evidence="4">
        <text>holo-[ACP] + malonyl-CoA = malonyl-[ACP] + CoA</text>
        <dbReference type="Rhea" id="RHEA:41792"/>
        <dbReference type="Rhea" id="RHEA-COMP:9623"/>
        <dbReference type="Rhea" id="RHEA-COMP:9685"/>
        <dbReference type="ChEBI" id="CHEBI:57287"/>
        <dbReference type="ChEBI" id="CHEBI:57384"/>
        <dbReference type="ChEBI" id="CHEBI:64479"/>
        <dbReference type="ChEBI" id="CHEBI:78449"/>
        <dbReference type="EC" id="2.3.1.39"/>
    </reaction>
</comment>
<evidence type="ECO:0000313" key="6">
    <source>
        <dbReference type="EMBL" id="MTJ03838.1"/>
    </source>
</evidence>
<evidence type="ECO:0000256" key="1">
    <source>
        <dbReference type="ARBA" id="ARBA00013258"/>
    </source>
</evidence>
<comment type="caution">
    <text evidence="6">The sequence shown here is derived from an EMBL/GenBank/DDBJ whole genome shotgun (WGS) entry which is preliminary data.</text>
</comment>
<keyword evidence="3" id="KW-0012">Acyltransferase</keyword>
<gene>
    <name evidence="6" type="ORF">FH759_03955</name>
</gene>
<dbReference type="Gene3D" id="3.40.366.10">
    <property type="entry name" value="Malonyl-Coenzyme A Acyl Carrier Protein, domain 2"/>
    <property type="match status" value="1"/>
</dbReference>
<dbReference type="InterPro" id="IPR050858">
    <property type="entry name" value="Mal-CoA-ACP_Trans/PKS_FabD"/>
</dbReference>
<proteinExistence type="predicted"/>
<dbReference type="PANTHER" id="PTHR42681:SF1">
    <property type="entry name" value="MALONYL-COA-ACYL CARRIER PROTEIN TRANSACYLASE, MITOCHONDRIAL"/>
    <property type="match status" value="1"/>
</dbReference>
<dbReference type="Proteomes" id="UP000483078">
    <property type="component" value="Unassembled WGS sequence"/>
</dbReference>
<dbReference type="Gene3D" id="3.30.70.250">
    <property type="entry name" value="Malonyl-CoA ACP transacylase, ACP-binding"/>
    <property type="match status" value="1"/>
</dbReference>
<evidence type="ECO:0000256" key="3">
    <source>
        <dbReference type="ARBA" id="ARBA00023315"/>
    </source>
</evidence>
<dbReference type="EC" id="2.3.1.39" evidence="1"/>
<dbReference type="PANTHER" id="PTHR42681">
    <property type="entry name" value="MALONYL-COA-ACYL CARRIER PROTEIN TRANSACYLASE, MITOCHONDRIAL"/>
    <property type="match status" value="1"/>
</dbReference>
<dbReference type="RefSeq" id="WP_273248429.1">
    <property type="nucleotide sequence ID" value="NZ_VENJ01000005.1"/>
</dbReference>
<feature type="domain" description="Malonyl-CoA:ACP transacylase (MAT)" evidence="5">
    <location>
        <begin position="7"/>
        <end position="337"/>
    </location>
</feature>
<evidence type="ECO:0000259" key="5">
    <source>
        <dbReference type="SMART" id="SM00827"/>
    </source>
</evidence>
<dbReference type="InterPro" id="IPR014043">
    <property type="entry name" value="Acyl_transferase_dom"/>
</dbReference>
<dbReference type="InterPro" id="IPR016035">
    <property type="entry name" value="Acyl_Trfase/lysoPLipase"/>
</dbReference>
<name>A0A7C9LA64_9RHOB</name>
<dbReference type="AlphaFoldDB" id="A0A7C9LA64"/>
<keyword evidence="2 6" id="KW-0808">Transferase</keyword>
<dbReference type="SUPFAM" id="SSF52151">
    <property type="entry name" value="FabD/lysophospholipase-like"/>
    <property type="match status" value="1"/>
</dbReference>